<evidence type="ECO:0000313" key="4">
    <source>
        <dbReference type="Proteomes" id="UP001143362"/>
    </source>
</evidence>
<protein>
    <submittedName>
        <fullName evidence="3">VPLPA-CTERM sorting domain-containing protein</fullName>
    </submittedName>
</protein>
<dbReference type="InterPro" id="IPR022472">
    <property type="entry name" value="VPLPA-CTERM"/>
</dbReference>
<feature type="chain" id="PRO_5045957362" evidence="2">
    <location>
        <begin position="25"/>
        <end position="211"/>
    </location>
</feature>
<feature type="signal peptide" evidence="2">
    <location>
        <begin position="1"/>
        <end position="24"/>
    </location>
</feature>
<accession>A0ABT3TNS5</accession>
<keyword evidence="4" id="KW-1185">Reference proteome</keyword>
<keyword evidence="1" id="KW-0472">Membrane</keyword>
<keyword evidence="1" id="KW-1133">Transmembrane helix</keyword>
<feature type="transmembrane region" description="Helical" evidence="1">
    <location>
        <begin position="182"/>
        <end position="201"/>
    </location>
</feature>
<dbReference type="NCBIfam" id="TIGR03370">
    <property type="entry name" value="VPLPA-CTERM"/>
    <property type="match status" value="1"/>
</dbReference>
<keyword evidence="1" id="KW-0812">Transmembrane</keyword>
<dbReference type="RefSeq" id="WP_279247419.1">
    <property type="nucleotide sequence ID" value="NZ_SHNN01000007.1"/>
</dbReference>
<comment type="caution">
    <text evidence="3">The sequence shown here is derived from an EMBL/GenBank/DDBJ whole genome shotgun (WGS) entry which is preliminary data.</text>
</comment>
<gene>
    <name evidence="3" type="ORF">EYC98_21205</name>
</gene>
<evidence type="ECO:0000256" key="2">
    <source>
        <dbReference type="SAM" id="SignalP"/>
    </source>
</evidence>
<dbReference type="EMBL" id="SHNN01000007">
    <property type="protein sequence ID" value="MCX2983386.1"/>
    <property type="molecule type" value="Genomic_DNA"/>
</dbReference>
<evidence type="ECO:0000256" key="1">
    <source>
        <dbReference type="SAM" id="Phobius"/>
    </source>
</evidence>
<organism evidence="3 4">
    <name type="scientific">Candidatus Litorirhabdus singularis</name>
    <dbReference type="NCBI Taxonomy" id="2518993"/>
    <lineage>
        <taxon>Bacteria</taxon>
        <taxon>Pseudomonadati</taxon>
        <taxon>Pseudomonadota</taxon>
        <taxon>Gammaproteobacteria</taxon>
        <taxon>Cellvibrionales</taxon>
        <taxon>Halieaceae</taxon>
        <taxon>Candidatus Litorirhabdus</taxon>
    </lineage>
</organism>
<sequence>MRIAKSILPISLLVLLMTASSVHAALQSRLNGQAYYDTDTNLTWTTNANIYGTPPPDSGGGGRATWYNAMVWVETLRVEGVGGWRLPISDPACYSVEELCAASEHSVLYYQTLGNSYGALVNTGPFINIQTTFRYWTGSLDPDWGDNSYGLSYFMSSGEQWRDVKAANLWMWAVQSGDVSNVPIPAAAWLFGSALIGLGALKRKKVATSAS</sequence>
<keyword evidence="2" id="KW-0732">Signal</keyword>
<reference evidence="3" key="1">
    <citation type="submission" date="2019-02" db="EMBL/GenBank/DDBJ databases">
        <authorList>
            <person name="Li S.-H."/>
        </authorList>
    </citation>
    <scope>NUCLEOTIDE SEQUENCE</scope>
    <source>
        <strain evidence="3">IMCC14734</strain>
    </source>
</reference>
<name>A0ABT3TNS5_9GAMM</name>
<evidence type="ECO:0000313" key="3">
    <source>
        <dbReference type="EMBL" id="MCX2983386.1"/>
    </source>
</evidence>
<proteinExistence type="predicted"/>
<dbReference type="Proteomes" id="UP001143362">
    <property type="component" value="Unassembled WGS sequence"/>
</dbReference>